<keyword evidence="2" id="KW-1185">Reference proteome</keyword>
<dbReference type="Proteomes" id="UP001219525">
    <property type="component" value="Unassembled WGS sequence"/>
</dbReference>
<dbReference type="AlphaFoldDB" id="A0AAD6VE61"/>
<dbReference type="EMBL" id="JARJCW010000033">
    <property type="protein sequence ID" value="KAJ7208641.1"/>
    <property type="molecule type" value="Genomic_DNA"/>
</dbReference>
<proteinExistence type="predicted"/>
<protein>
    <submittedName>
        <fullName evidence="1">Uncharacterized protein</fullName>
    </submittedName>
</protein>
<evidence type="ECO:0000313" key="1">
    <source>
        <dbReference type="EMBL" id="KAJ7208641.1"/>
    </source>
</evidence>
<organism evidence="1 2">
    <name type="scientific">Mycena pura</name>
    <dbReference type="NCBI Taxonomy" id="153505"/>
    <lineage>
        <taxon>Eukaryota</taxon>
        <taxon>Fungi</taxon>
        <taxon>Dikarya</taxon>
        <taxon>Basidiomycota</taxon>
        <taxon>Agaricomycotina</taxon>
        <taxon>Agaricomycetes</taxon>
        <taxon>Agaricomycetidae</taxon>
        <taxon>Agaricales</taxon>
        <taxon>Marasmiineae</taxon>
        <taxon>Mycenaceae</taxon>
        <taxon>Mycena</taxon>
    </lineage>
</organism>
<comment type="caution">
    <text evidence="1">The sequence shown here is derived from an EMBL/GenBank/DDBJ whole genome shotgun (WGS) entry which is preliminary data.</text>
</comment>
<accession>A0AAD6VE61</accession>
<name>A0AAD6VE61_9AGAR</name>
<reference evidence="1" key="1">
    <citation type="submission" date="2023-03" db="EMBL/GenBank/DDBJ databases">
        <title>Massive genome expansion in bonnet fungi (Mycena s.s.) driven by repeated elements and novel gene families across ecological guilds.</title>
        <authorList>
            <consortium name="Lawrence Berkeley National Laboratory"/>
            <person name="Harder C.B."/>
            <person name="Miyauchi S."/>
            <person name="Viragh M."/>
            <person name="Kuo A."/>
            <person name="Thoen E."/>
            <person name="Andreopoulos B."/>
            <person name="Lu D."/>
            <person name="Skrede I."/>
            <person name="Drula E."/>
            <person name="Henrissat B."/>
            <person name="Morin E."/>
            <person name="Kohler A."/>
            <person name="Barry K."/>
            <person name="LaButti K."/>
            <person name="Morin E."/>
            <person name="Salamov A."/>
            <person name="Lipzen A."/>
            <person name="Mereny Z."/>
            <person name="Hegedus B."/>
            <person name="Baldrian P."/>
            <person name="Stursova M."/>
            <person name="Weitz H."/>
            <person name="Taylor A."/>
            <person name="Grigoriev I.V."/>
            <person name="Nagy L.G."/>
            <person name="Martin F."/>
            <person name="Kauserud H."/>
        </authorList>
    </citation>
    <scope>NUCLEOTIDE SEQUENCE</scope>
    <source>
        <strain evidence="1">9144</strain>
    </source>
</reference>
<gene>
    <name evidence="1" type="ORF">GGX14DRAFT_395791</name>
</gene>
<sequence length="224" mass="24298">MAQRISLWQMISITSIFGTKSEFQLELGLPINTIAYLAEMAGNETASHETVIQPFGHFGLTLQTQLMAVDGGGPCRGRGTRDGNVRHNKILDLGTPLAGLKAFIIPDHYCCVTVLQRAVQSAPTLFCSLFHLGAMLRVVQGARYRCCRLHMAYSHGAFLPEVSRRAQETYDVCAAPKGHALQNAAKIMIRHVGIGAVLGERTFCEETAHPVGDVKGGSGLKFCT</sequence>
<evidence type="ECO:0000313" key="2">
    <source>
        <dbReference type="Proteomes" id="UP001219525"/>
    </source>
</evidence>